<dbReference type="InterPro" id="IPR050525">
    <property type="entry name" value="ECM_Assembly_Org"/>
</dbReference>
<feature type="domain" description="VWFA" evidence="2">
    <location>
        <begin position="41"/>
        <end position="223"/>
    </location>
</feature>
<dbReference type="PANTHER" id="PTHR24020">
    <property type="entry name" value="COLLAGEN ALPHA"/>
    <property type="match status" value="1"/>
</dbReference>
<evidence type="ECO:0000313" key="4">
    <source>
        <dbReference type="Proteomes" id="UP000596742"/>
    </source>
</evidence>
<dbReference type="Gene3D" id="3.40.50.410">
    <property type="entry name" value="von Willebrand factor, type A domain"/>
    <property type="match status" value="1"/>
</dbReference>
<dbReference type="Proteomes" id="UP000596742">
    <property type="component" value="Unassembled WGS sequence"/>
</dbReference>
<gene>
    <name evidence="3" type="ORF">MGAL_10B090450</name>
</gene>
<dbReference type="SMART" id="SM00327">
    <property type="entry name" value="VWA"/>
    <property type="match status" value="1"/>
</dbReference>
<dbReference type="InterPro" id="IPR036465">
    <property type="entry name" value="vWFA_dom_sf"/>
</dbReference>
<sequence>MFFLNIVKVFVILVAVEAHYYYKHKKSDEKPKCDTCDAVADIIFVYDKSGSIAGNQTNFVLMKQFMIDIVDSFNPVGATGTQFAALCFDHNPQTHFYLNENNNAPDPKQATIDAINTFSTDQNGGTNIGSALQEVRIEFLKTENGIGRPCAQCFVILMTDGKSGNNPDPVDEANMLRAENCIVYVVPIGLNTNSAQIEAIAGGPDNVFSVQNFDLFSTVVQGIVRAACNSSACTSGTDNNDGYSNNYKKSYSYGGDTKPNYNGGYSNKYRKSYSNGGATYPSYKGGNSDNYGKSYSHGEANTNMNPAPMPNRTPTSYPKYLNQRNNLRNLISRYGYGYNNQPKPSYNHYVYPGQYKK</sequence>
<reference evidence="3" key="1">
    <citation type="submission" date="2018-11" db="EMBL/GenBank/DDBJ databases">
        <authorList>
            <person name="Alioto T."/>
            <person name="Alioto T."/>
        </authorList>
    </citation>
    <scope>NUCLEOTIDE SEQUENCE</scope>
</reference>
<dbReference type="SUPFAM" id="SSF53300">
    <property type="entry name" value="vWA-like"/>
    <property type="match status" value="1"/>
</dbReference>
<keyword evidence="1" id="KW-0732">Signal</keyword>
<comment type="caution">
    <text evidence="3">The sequence shown here is derived from an EMBL/GenBank/DDBJ whole genome shotgun (WGS) entry which is preliminary data.</text>
</comment>
<proteinExistence type="predicted"/>
<dbReference type="OrthoDB" id="10256829at2759"/>
<protein>
    <recommendedName>
        <fullName evidence="2">VWFA domain-containing protein</fullName>
    </recommendedName>
</protein>
<dbReference type="EMBL" id="UYJE01001530">
    <property type="protein sequence ID" value="VDI02906.1"/>
    <property type="molecule type" value="Genomic_DNA"/>
</dbReference>
<keyword evidence="4" id="KW-1185">Reference proteome</keyword>
<evidence type="ECO:0000313" key="3">
    <source>
        <dbReference type="EMBL" id="VDI02906.1"/>
    </source>
</evidence>
<accession>A0A8B6CDH7</accession>
<dbReference type="InterPro" id="IPR002035">
    <property type="entry name" value="VWF_A"/>
</dbReference>
<feature type="signal peptide" evidence="1">
    <location>
        <begin position="1"/>
        <end position="18"/>
    </location>
</feature>
<name>A0A8B6CDH7_MYTGA</name>
<dbReference type="PROSITE" id="PS50234">
    <property type="entry name" value="VWFA"/>
    <property type="match status" value="1"/>
</dbReference>
<feature type="chain" id="PRO_5032863870" description="VWFA domain-containing protein" evidence="1">
    <location>
        <begin position="19"/>
        <end position="357"/>
    </location>
</feature>
<dbReference type="Pfam" id="PF00092">
    <property type="entry name" value="VWA"/>
    <property type="match status" value="1"/>
</dbReference>
<dbReference type="CDD" id="cd01450">
    <property type="entry name" value="vWFA_subfamily_ECM"/>
    <property type="match status" value="1"/>
</dbReference>
<evidence type="ECO:0000256" key="1">
    <source>
        <dbReference type="SAM" id="SignalP"/>
    </source>
</evidence>
<dbReference type="PANTHER" id="PTHR24020:SF84">
    <property type="entry name" value="VWFA DOMAIN-CONTAINING PROTEIN"/>
    <property type="match status" value="1"/>
</dbReference>
<evidence type="ECO:0000259" key="2">
    <source>
        <dbReference type="PROSITE" id="PS50234"/>
    </source>
</evidence>
<dbReference type="AlphaFoldDB" id="A0A8B6CDH7"/>
<organism evidence="3 4">
    <name type="scientific">Mytilus galloprovincialis</name>
    <name type="common">Mediterranean mussel</name>
    <dbReference type="NCBI Taxonomy" id="29158"/>
    <lineage>
        <taxon>Eukaryota</taxon>
        <taxon>Metazoa</taxon>
        <taxon>Spiralia</taxon>
        <taxon>Lophotrochozoa</taxon>
        <taxon>Mollusca</taxon>
        <taxon>Bivalvia</taxon>
        <taxon>Autobranchia</taxon>
        <taxon>Pteriomorphia</taxon>
        <taxon>Mytilida</taxon>
        <taxon>Mytiloidea</taxon>
        <taxon>Mytilidae</taxon>
        <taxon>Mytilinae</taxon>
        <taxon>Mytilus</taxon>
    </lineage>
</organism>